<evidence type="ECO:0000313" key="2">
    <source>
        <dbReference type="Proteomes" id="UP001205740"/>
    </source>
</evidence>
<evidence type="ECO:0000313" key="1">
    <source>
        <dbReference type="EMBL" id="MCP2160001.1"/>
    </source>
</evidence>
<dbReference type="Proteomes" id="UP001205740">
    <property type="component" value="Unassembled WGS sequence"/>
</dbReference>
<reference evidence="1 2" key="1">
    <citation type="submission" date="2022-06" db="EMBL/GenBank/DDBJ databases">
        <title>Genomic Encyclopedia of Archaeal and Bacterial Type Strains, Phase II (KMG-II): from individual species to whole genera.</title>
        <authorList>
            <person name="Goeker M."/>
        </authorList>
    </citation>
    <scope>NUCLEOTIDE SEQUENCE [LARGE SCALE GENOMIC DNA]</scope>
    <source>
        <strain evidence="1 2">DSM 45037</strain>
    </source>
</reference>
<protein>
    <recommendedName>
        <fullName evidence="3">DUF5318 domain-containing protein</fullName>
    </recommendedName>
</protein>
<dbReference type="Pfam" id="PF17249">
    <property type="entry name" value="DUF5318"/>
    <property type="match status" value="1"/>
</dbReference>
<dbReference type="InterPro" id="IPR035169">
    <property type="entry name" value="DUF5318"/>
</dbReference>
<dbReference type="EMBL" id="JAMTCG010000002">
    <property type="protein sequence ID" value="MCP2160001.1"/>
    <property type="molecule type" value="Genomic_DNA"/>
</dbReference>
<proteinExistence type="predicted"/>
<evidence type="ECO:0008006" key="3">
    <source>
        <dbReference type="Google" id="ProtNLM"/>
    </source>
</evidence>
<keyword evidence="2" id="KW-1185">Reference proteome</keyword>
<gene>
    <name evidence="1" type="ORF">LX12_001180</name>
</gene>
<accession>A0ABT1GYG4</accession>
<comment type="caution">
    <text evidence="1">The sequence shown here is derived from an EMBL/GenBank/DDBJ whole genome shotgun (WGS) entry which is preliminary data.</text>
</comment>
<organism evidence="1 2">
    <name type="scientific">Williamsia serinedens</name>
    <dbReference type="NCBI Taxonomy" id="391736"/>
    <lineage>
        <taxon>Bacteria</taxon>
        <taxon>Bacillati</taxon>
        <taxon>Actinomycetota</taxon>
        <taxon>Actinomycetes</taxon>
        <taxon>Mycobacteriales</taxon>
        <taxon>Nocardiaceae</taxon>
        <taxon>Williamsia</taxon>
    </lineage>
</organism>
<sequence>MDYALQRRSLLSEVDAGRTAVGAVCDADRYLLRAAAFHGRPSDVICPICRKEQLTLVSWVFGDRLGTVNGSARSVDEITRLAADSEEFTVHVVEVCRSCRWNHLVQSFVAGRVPRPRQRRSRRAAGSAD</sequence>
<name>A0ABT1GYG4_9NOCA</name>